<keyword evidence="1" id="KW-0472">Membrane</keyword>
<feature type="transmembrane region" description="Helical" evidence="1">
    <location>
        <begin position="99"/>
        <end position="123"/>
    </location>
</feature>
<sequence>KMAFVVKCAPVIKEWNYCCCSCSLRAASIVLAWIALVFNTAEFVTYLLWLVNPPESDLGNINRLDVARFMIGGAVAGIILDSLLLFGIHNKRPAYMLPYLVLCLIGIILYALAILAITVFTIIQSWLAGIIIFLVGCAILAVTTFFWVVLYSYYRQLEDEKNLPVHMVFPNCPEEDYSPPPYPGKTAEAMA</sequence>
<name>A0AAD8ACN9_DIPPU</name>
<keyword evidence="1" id="KW-0812">Transmembrane</keyword>
<dbReference type="InterPro" id="IPR031720">
    <property type="entry name" value="DUF4728"/>
</dbReference>
<evidence type="ECO:0000313" key="2">
    <source>
        <dbReference type="EMBL" id="KAJ9596643.1"/>
    </source>
</evidence>
<dbReference type="InterPro" id="IPR053077">
    <property type="entry name" value="MARVEL_domain_protein_3"/>
</dbReference>
<dbReference type="PANTHER" id="PTHR34609:SF17">
    <property type="entry name" value="GEO08273P1-RELATED"/>
    <property type="match status" value="1"/>
</dbReference>
<gene>
    <name evidence="2" type="ORF">L9F63_012340</name>
</gene>
<proteinExistence type="predicted"/>
<dbReference type="AlphaFoldDB" id="A0AAD8ACN9"/>
<evidence type="ECO:0000313" key="3">
    <source>
        <dbReference type="Proteomes" id="UP001233999"/>
    </source>
</evidence>
<dbReference type="Proteomes" id="UP001233999">
    <property type="component" value="Unassembled WGS sequence"/>
</dbReference>
<feature type="non-terminal residue" evidence="2">
    <location>
        <position position="191"/>
    </location>
</feature>
<dbReference type="EMBL" id="JASPKZ010001977">
    <property type="protein sequence ID" value="KAJ9596643.1"/>
    <property type="molecule type" value="Genomic_DNA"/>
</dbReference>
<keyword evidence="3" id="KW-1185">Reference proteome</keyword>
<dbReference type="PANTHER" id="PTHR34609">
    <property type="entry name" value="GEO08273P1-RELATED"/>
    <property type="match status" value="1"/>
</dbReference>
<dbReference type="Pfam" id="PF15860">
    <property type="entry name" value="DUF4728"/>
    <property type="match status" value="1"/>
</dbReference>
<feature type="transmembrane region" description="Helical" evidence="1">
    <location>
        <begin position="129"/>
        <end position="154"/>
    </location>
</feature>
<evidence type="ECO:0000256" key="1">
    <source>
        <dbReference type="SAM" id="Phobius"/>
    </source>
</evidence>
<reference evidence="2" key="2">
    <citation type="submission" date="2023-05" db="EMBL/GenBank/DDBJ databases">
        <authorList>
            <person name="Fouks B."/>
        </authorList>
    </citation>
    <scope>NUCLEOTIDE SEQUENCE</scope>
    <source>
        <strain evidence="2">Stay&amp;Tobe</strain>
        <tissue evidence="2">Testes</tissue>
    </source>
</reference>
<feature type="transmembrane region" description="Helical" evidence="1">
    <location>
        <begin position="69"/>
        <end position="87"/>
    </location>
</feature>
<reference evidence="2" key="1">
    <citation type="journal article" date="2023" name="IScience">
        <title>Live-bearing cockroach genome reveals convergent evolutionary mechanisms linked to viviparity in insects and beyond.</title>
        <authorList>
            <person name="Fouks B."/>
            <person name="Harrison M.C."/>
            <person name="Mikhailova A.A."/>
            <person name="Marchal E."/>
            <person name="English S."/>
            <person name="Carruthers M."/>
            <person name="Jennings E.C."/>
            <person name="Chiamaka E.L."/>
            <person name="Frigard R.A."/>
            <person name="Pippel M."/>
            <person name="Attardo G.M."/>
            <person name="Benoit J.B."/>
            <person name="Bornberg-Bauer E."/>
            <person name="Tobe S.S."/>
        </authorList>
    </citation>
    <scope>NUCLEOTIDE SEQUENCE</scope>
    <source>
        <strain evidence="2">Stay&amp;Tobe</strain>
    </source>
</reference>
<keyword evidence="1" id="KW-1133">Transmembrane helix</keyword>
<accession>A0AAD8ACN9</accession>
<protein>
    <submittedName>
        <fullName evidence="2">Uncharacterized protein</fullName>
    </submittedName>
</protein>
<comment type="caution">
    <text evidence="2">The sequence shown here is derived from an EMBL/GenBank/DDBJ whole genome shotgun (WGS) entry which is preliminary data.</text>
</comment>
<feature type="transmembrane region" description="Helical" evidence="1">
    <location>
        <begin position="30"/>
        <end position="49"/>
    </location>
</feature>
<organism evidence="2 3">
    <name type="scientific">Diploptera punctata</name>
    <name type="common">Pacific beetle cockroach</name>
    <dbReference type="NCBI Taxonomy" id="6984"/>
    <lineage>
        <taxon>Eukaryota</taxon>
        <taxon>Metazoa</taxon>
        <taxon>Ecdysozoa</taxon>
        <taxon>Arthropoda</taxon>
        <taxon>Hexapoda</taxon>
        <taxon>Insecta</taxon>
        <taxon>Pterygota</taxon>
        <taxon>Neoptera</taxon>
        <taxon>Polyneoptera</taxon>
        <taxon>Dictyoptera</taxon>
        <taxon>Blattodea</taxon>
        <taxon>Blaberoidea</taxon>
        <taxon>Blaberidae</taxon>
        <taxon>Diplopterinae</taxon>
        <taxon>Diploptera</taxon>
    </lineage>
</organism>